<proteinExistence type="predicted"/>
<evidence type="ECO:0000313" key="2">
    <source>
        <dbReference type="EMBL" id="JAV56121.1"/>
    </source>
</evidence>
<accession>A0A1Y1K6J1</accession>
<dbReference type="AlphaFoldDB" id="A0A1Y1K6J1"/>
<reference evidence="2" key="1">
    <citation type="journal article" date="2016" name="Sci. Rep.">
        <title>Molecular characterization of firefly nuptial gifts: a multi-omics approach sheds light on postcopulatory sexual selection.</title>
        <authorList>
            <person name="Al-Wathiqui N."/>
            <person name="Fallon T.R."/>
            <person name="South A."/>
            <person name="Weng J.K."/>
            <person name="Lewis S.M."/>
        </authorList>
    </citation>
    <scope>NUCLEOTIDE SEQUENCE</scope>
</reference>
<dbReference type="OrthoDB" id="6350087at2759"/>
<keyword evidence="1" id="KW-0732">Signal</keyword>
<dbReference type="EMBL" id="GEZM01093800">
    <property type="protein sequence ID" value="JAV56120.1"/>
    <property type="molecule type" value="Transcribed_RNA"/>
</dbReference>
<protein>
    <submittedName>
        <fullName evidence="2">Uncharacterized protein</fullName>
    </submittedName>
</protein>
<feature type="signal peptide" evidence="1">
    <location>
        <begin position="1"/>
        <end position="18"/>
    </location>
</feature>
<dbReference type="RefSeq" id="XP_031338555.1">
    <property type="nucleotide sequence ID" value="XM_031482695.1"/>
</dbReference>
<dbReference type="EMBL" id="GEZM01093799">
    <property type="protein sequence ID" value="JAV56121.1"/>
    <property type="molecule type" value="Transcribed_RNA"/>
</dbReference>
<dbReference type="KEGG" id="ppyr:116167347"/>
<name>A0A1Y1K6J1_PHOPY</name>
<sequence length="187" mass="20466">MRALLIVLISAIPFVVGAHEEEDRGRFYVKSDPISILRLVRAQPRSAYTNPGFPVDNPPKKVVLSNGDNTIIPLISKYGEFDPNGPVWTDKSDIPSQRVISPKLFQEMKNEVMPQEPIAKAPVSEGKGIPNSCVWAIISCCSAATNNVNYNCFEQLGCVGSFWGSSPCDSDFAHAAISNAMNYYQAV</sequence>
<organism evidence="2">
    <name type="scientific">Photinus pyralis</name>
    <name type="common">Common eastern firefly</name>
    <name type="synonym">Lampyris pyralis</name>
    <dbReference type="NCBI Taxonomy" id="7054"/>
    <lineage>
        <taxon>Eukaryota</taxon>
        <taxon>Metazoa</taxon>
        <taxon>Ecdysozoa</taxon>
        <taxon>Arthropoda</taxon>
        <taxon>Hexapoda</taxon>
        <taxon>Insecta</taxon>
        <taxon>Pterygota</taxon>
        <taxon>Neoptera</taxon>
        <taxon>Endopterygota</taxon>
        <taxon>Coleoptera</taxon>
        <taxon>Polyphaga</taxon>
        <taxon>Elateriformia</taxon>
        <taxon>Elateroidea</taxon>
        <taxon>Lampyridae</taxon>
        <taxon>Lampyrinae</taxon>
        <taxon>Photinus</taxon>
    </lineage>
</organism>
<feature type="chain" id="PRO_5011907258" evidence="1">
    <location>
        <begin position="19"/>
        <end position="187"/>
    </location>
</feature>
<evidence type="ECO:0000256" key="1">
    <source>
        <dbReference type="SAM" id="SignalP"/>
    </source>
</evidence>
<dbReference type="GeneID" id="116167347"/>